<keyword evidence="3" id="KW-1185">Reference proteome</keyword>
<proteinExistence type="predicted"/>
<evidence type="ECO:0000313" key="3">
    <source>
        <dbReference type="Proteomes" id="UP001597233"/>
    </source>
</evidence>
<dbReference type="InterPro" id="IPR016181">
    <property type="entry name" value="Acyl_CoA_acyltransferase"/>
</dbReference>
<gene>
    <name evidence="2" type="ORF">ACFSC9_14315</name>
</gene>
<dbReference type="PROSITE" id="PS51186">
    <property type="entry name" value="GNAT"/>
    <property type="match status" value="1"/>
</dbReference>
<dbReference type="Gene3D" id="3.40.630.30">
    <property type="match status" value="1"/>
</dbReference>
<dbReference type="EMBL" id="JBHUEH010000016">
    <property type="protein sequence ID" value="MFD1886700.1"/>
    <property type="molecule type" value="Genomic_DNA"/>
</dbReference>
<dbReference type="Pfam" id="PF00583">
    <property type="entry name" value="Acetyltransf_1"/>
    <property type="match status" value="1"/>
</dbReference>
<evidence type="ECO:0000313" key="2">
    <source>
        <dbReference type="EMBL" id="MFD1886700.1"/>
    </source>
</evidence>
<dbReference type="RefSeq" id="WP_347326174.1">
    <property type="nucleotide sequence ID" value="NZ_JBCGUH010000009.1"/>
</dbReference>
<accession>A0ABW4RKY9</accession>
<feature type="domain" description="N-acetyltransferase" evidence="1">
    <location>
        <begin position="1"/>
        <end position="150"/>
    </location>
</feature>
<dbReference type="Proteomes" id="UP001597233">
    <property type="component" value="Unassembled WGS sequence"/>
</dbReference>
<protein>
    <submittedName>
        <fullName evidence="2">GNAT family N-acetyltransferase</fullName>
    </submittedName>
</protein>
<evidence type="ECO:0000259" key="1">
    <source>
        <dbReference type="PROSITE" id="PS51186"/>
    </source>
</evidence>
<dbReference type="PANTHER" id="PTHR43259">
    <property type="entry name" value="SPT10P"/>
    <property type="match status" value="1"/>
</dbReference>
<dbReference type="InterPro" id="IPR052829">
    <property type="entry name" value="N-acetyltransferase_domain"/>
</dbReference>
<dbReference type="InterPro" id="IPR000182">
    <property type="entry name" value="GNAT_dom"/>
</dbReference>
<reference evidence="3" key="1">
    <citation type="journal article" date="2019" name="Int. J. Syst. Evol. Microbiol.">
        <title>The Global Catalogue of Microorganisms (GCM) 10K type strain sequencing project: providing services to taxonomists for standard genome sequencing and annotation.</title>
        <authorList>
            <consortium name="The Broad Institute Genomics Platform"/>
            <consortium name="The Broad Institute Genome Sequencing Center for Infectious Disease"/>
            <person name="Wu L."/>
            <person name="Ma J."/>
        </authorList>
    </citation>
    <scope>NUCLEOTIDE SEQUENCE [LARGE SCALE GENOMIC DNA]</scope>
    <source>
        <strain evidence="3">CCUG 54950</strain>
    </source>
</reference>
<organism evidence="2 3">
    <name type="scientific">Paenibacillus wenxiniae</name>
    <dbReference type="NCBI Taxonomy" id="1636843"/>
    <lineage>
        <taxon>Bacteria</taxon>
        <taxon>Bacillati</taxon>
        <taxon>Bacillota</taxon>
        <taxon>Bacilli</taxon>
        <taxon>Bacillales</taxon>
        <taxon>Paenibacillaceae</taxon>
        <taxon>Paenibacillus</taxon>
    </lineage>
</organism>
<dbReference type="SUPFAM" id="SSF55729">
    <property type="entry name" value="Acyl-CoA N-acyltransferases (Nat)"/>
    <property type="match status" value="1"/>
</dbReference>
<dbReference type="CDD" id="cd04301">
    <property type="entry name" value="NAT_SF"/>
    <property type="match status" value="1"/>
</dbReference>
<comment type="caution">
    <text evidence="2">The sequence shown here is derived from an EMBL/GenBank/DDBJ whole genome shotgun (WGS) entry which is preliminary data.</text>
</comment>
<name>A0ABW4RKY9_9BACL</name>
<dbReference type="PANTHER" id="PTHR43259:SF1">
    <property type="entry name" value="N-ACETYLTRANSFERASE DOMAIN-CONTAINING PROTEIN"/>
    <property type="match status" value="1"/>
</dbReference>
<sequence>MHIYMEHATEEDYDYLVQYDVHMPQERLRTKIAAGEINMIRLVQGSVAESVNDSSHRITIGWLRYGWFWDHTPFMNLLWLAEDYRGQGIGKQIVQLWEQQMTALGCSSVMTSTQSDEEAQHFYRKLGYKDAGALMQENAAMEIISTKTIVPTSS</sequence>